<protein>
    <submittedName>
        <fullName evidence="2">Uncharacterized protein</fullName>
    </submittedName>
</protein>
<dbReference type="EMBL" id="BAAAPB010000001">
    <property type="protein sequence ID" value="GAA1953786.1"/>
    <property type="molecule type" value="Genomic_DNA"/>
</dbReference>
<accession>A0ABN2QN66</accession>
<proteinExistence type="predicted"/>
<keyword evidence="3" id="KW-1185">Reference proteome</keyword>
<name>A0ABN2QN66_9ACTN</name>
<comment type="caution">
    <text evidence="2">The sequence shown here is derived from an EMBL/GenBank/DDBJ whole genome shotgun (WGS) entry which is preliminary data.</text>
</comment>
<evidence type="ECO:0000313" key="2">
    <source>
        <dbReference type="EMBL" id="GAA1953786.1"/>
    </source>
</evidence>
<evidence type="ECO:0000313" key="3">
    <source>
        <dbReference type="Proteomes" id="UP001500571"/>
    </source>
</evidence>
<feature type="region of interest" description="Disordered" evidence="1">
    <location>
        <begin position="1"/>
        <end position="20"/>
    </location>
</feature>
<dbReference type="Proteomes" id="UP001500571">
    <property type="component" value="Unassembled WGS sequence"/>
</dbReference>
<organism evidence="2 3">
    <name type="scientific">Nocardioides panacihumi</name>
    <dbReference type="NCBI Taxonomy" id="400774"/>
    <lineage>
        <taxon>Bacteria</taxon>
        <taxon>Bacillati</taxon>
        <taxon>Actinomycetota</taxon>
        <taxon>Actinomycetes</taxon>
        <taxon>Propionibacteriales</taxon>
        <taxon>Nocardioidaceae</taxon>
        <taxon>Nocardioides</taxon>
    </lineage>
</organism>
<gene>
    <name evidence="2" type="ORF">GCM10009798_11190</name>
</gene>
<sequence length="99" mass="10225">MAAVSGDLGAAGREELGGREPVGAEEALHVSCWCVARLTGIDDGDATAGAGEDQGCREAGSASADHHHVVLVHVIRVLRAGPLDNGCCRIWERRGAIDP</sequence>
<evidence type="ECO:0000256" key="1">
    <source>
        <dbReference type="SAM" id="MobiDB-lite"/>
    </source>
</evidence>
<reference evidence="2 3" key="1">
    <citation type="journal article" date="2019" name="Int. J. Syst. Evol. Microbiol.">
        <title>The Global Catalogue of Microorganisms (GCM) 10K type strain sequencing project: providing services to taxonomists for standard genome sequencing and annotation.</title>
        <authorList>
            <consortium name="The Broad Institute Genomics Platform"/>
            <consortium name="The Broad Institute Genome Sequencing Center for Infectious Disease"/>
            <person name="Wu L."/>
            <person name="Ma J."/>
        </authorList>
    </citation>
    <scope>NUCLEOTIDE SEQUENCE [LARGE SCALE GENOMIC DNA]</scope>
    <source>
        <strain evidence="2 3">JCM 15309</strain>
    </source>
</reference>